<dbReference type="Proteomes" id="UP000188342">
    <property type="component" value="Unassembled WGS sequence"/>
</dbReference>
<name>A0A1R4ILF5_9ACTN</name>
<accession>A0A1R4ILF5</accession>
<organism evidence="1 2">
    <name type="scientific">Luteococcus japonicus LSP_Lj1</name>
    <dbReference type="NCBI Taxonomy" id="1255658"/>
    <lineage>
        <taxon>Bacteria</taxon>
        <taxon>Bacillati</taxon>
        <taxon>Actinomycetota</taxon>
        <taxon>Actinomycetes</taxon>
        <taxon>Propionibacteriales</taxon>
        <taxon>Propionibacteriaceae</taxon>
        <taxon>Luteococcus</taxon>
    </lineage>
</organism>
<gene>
    <name evidence="1" type="ORF">FM114_02460</name>
</gene>
<sequence length="48" mass="5214">MTMAGTAEAVEEGRHATPSVCDTVVYPMHKCTQPVVGFKRTIPPERSP</sequence>
<proteinExistence type="predicted"/>
<evidence type="ECO:0000313" key="2">
    <source>
        <dbReference type="Proteomes" id="UP000188342"/>
    </source>
</evidence>
<keyword evidence="2" id="KW-1185">Reference proteome</keyword>
<dbReference type="EMBL" id="FUKQ01000010">
    <property type="protein sequence ID" value="SJN20618.1"/>
    <property type="molecule type" value="Genomic_DNA"/>
</dbReference>
<evidence type="ECO:0000313" key="1">
    <source>
        <dbReference type="EMBL" id="SJN20618.1"/>
    </source>
</evidence>
<dbReference type="AlphaFoldDB" id="A0A1R4ILF5"/>
<reference evidence="1 2" key="1">
    <citation type="submission" date="2017-02" db="EMBL/GenBank/DDBJ databases">
        <authorList>
            <person name="Peterson S.W."/>
        </authorList>
    </citation>
    <scope>NUCLEOTIDE SEQUENCE [LARGE SCALE GENOMIC DNA]</scope>
    <source>
        <strain evidence="1 2">LSP_Lj1</strain>
    </source>
</reference>
<protein>
    <submittedName>
        <fullName evidence="1">Uncharacterized protein</fullName>
    </submittedName>
</protein>